<dbReference type="PANTHER" id="PTHR43479">
    <property type="entry name" value="ACREF/ENVCD OPERON REPRESSOR-RELATED"/>
    <property type="match status" value="1"/>
</dbReference>
<reference evidence="5" key="1">
    <citation type="journal article" date="2015" name="MBio">
        <title>Genome-Resolved Metagenomic Analysis Reveals Roles for Candidate Phyla and Other Microbial Community Members in Biogeochemical Transformations in Oil Reservoirs.</title>
        <authorList>
            <person name="Hu P."/>
            <person name="Tom L."/>
            <person name="Singh A."/>
            <person name="Thomas B.C."/>
            <person name="Baker B.J."/>
            <person name="Piceno Y.M."/>
            <person name="Andersen G.L."/>
            <person name="Banfield J.F."/>
        </authorList>
    </citation>
    <scope>NUCLEOTIDE SEQUENCE [LARGE SCALE GENOMIC DNA]</scope>
</reference>
<feature type="DNA-binding region" description="H-T-H motif" evidence="2">
    <location>
        <begin position="227"/>
        <end position="246"/>
    </location>
</feature>
<evidence type="ECO:0000259" key="3">
    <source>
        <dbReference type="PROSITE" id="PS50977"/>
    </source>
</evidence>
<accession>A0A101HQ49</accession>
<keyword evidence="1 2" id="KW-0238">DNA-binding</keyword>
<dbReference type="Proteomes" id="UP000054092">
    <property type="component" value="Unassembled WGS sequence"/>
</dbReference>
<dbReference type="AlphaFoldDB" id="A0A101HQ49"/>
<evidence type="ECO:0000256" key="1">
    <source>
        <dbReference type="ARBA" id="ARBA00023125"/>
    </source>
</evidence>
<evidence type="ECO:0000256" key="2">
    <source>
        <dbReference type="PROSITE-ProRule" id="PRU00335"/>
    </source>
</evidence>
<dbReference type="Pfam" id="PF00440">
    <property type="entry name" value="TetR_N"/>
    <property type="match status" value="2"/>
</dbReference>
<feature type="domain" description="HTH tetR-type" evidence="3">
    <location>
        <begin position="204"/>
        <end position="264"/>
    </location>
</feature>
<feature type="DNA-binding region" description="H-T-H motif" evidence="2">
    <location>
        <begin position="30"/>
        <end position="49"/>
    </location>
</feature>
<dbReference type="InterPro" id="IPR009057">
    <property type="entry name" value="Homeodomain-like_sf"/>
</dbReference>
<dbReference type="PATRIC" id="fig|1184387.3.peg.1411"/>
<dbReference type="PROSITE" id="PS50977">
    <property type="entry name" value="HTH_TETR_2"/>
    <property type="match status" value="2"/>
</dbReference>
<dbReference type="Gene3D" id="1.10.357.10">
    <property type="entry name" value="Tetracycline Repressor, domain 2"/>
    <property type="match status" value="2"/>
</dbReference>
<dbReference type="PANTHER" id="PTHR43479:SF11">
    <property type="entry name" value="ACREF_ENVCD OPERON REPRESSOR-RELATED"/>
    <property type="match status" value="1"/>
</dbReference>
<proteinExistence type="predicted"/>
<feature type="domain" description="HTH tetR-type" evidence="3">
    <location>
        <begin position="7"/>
        <end position="67"/>
    </location>
</feature>
<comment type="caution">
    <text evidence="4">The sequence shown here is derived from an EMBL/GenBank/DDBJ whole genome shotgun (WGS) entry which is preliminary data.</text>
</comment>
<gene>
    <name evidence="4" type="ORF">XD94_1001</name>
</gene>
<name>A0A101HQ49_9BACT</name>
<evidence type="ECO:0000313" key="4">
    <source>
        <dbReference type="EMBL" id="KUK80400.1"/>
    </source>
</evidence>
<dbReference type="EMBL" id="LGGP01000162">
    <property type="protein sequence ID" value="KUK80400.1"/>
    <property type="molecule type" value="Genomic_DNA"/>
</dbReference>
<dbReference type="PRINTS" id="PR00455">
    <property type="entry name" value="HTHTETR"/>
</dbReference>
<dbReference type="InterPro" id="IPR001647">
    <property type="entry name" value="HTH_TetR"/>
</dbReference>
<organism evidence="4 5">
    <name type="scientific">Mesotoga prima</name>
    <dbReference type="NCBI Taxonomy" id="1184387"/>
    <lineage>
        <taxon>Bacteria</taxon>
        <taxon>Thermotogati</taxon>
        <taxon>Thermotogota</taxon>
        <taxon>Thermotogae</taxon>
        <taxon>Kosmotogales</taxon>
        <taxon>Kosmotogaceae</taxon>
        <taxon>Mesotoga</taxon>
    </lineage>
</organism>
<protein>
    <submittedName>
        <fullName evidence="4">Transcriptional regulator</fullName>
    </submittedName>
</protein>
<dbReference type="GO" id="GO:0003677">
    <property type="term" value="F:DNA binding"/>
    <property type="evidence" value="ECO:0007669"/>
    <property type="project" value="UniProtKB-UniRule"/>
</dbReference>
<evidence type="ECO:0000313" key="5">
    <source>
        <dbReference type="Proteomes" id="UP000054092"/>
    </source>
</evidence>
<dbReference type="InterPro" id="IPR050624">
    <property type="entry name" value="HTH-type_Tx_Regulator"/>
</dbReference>
<sequence length="392" mass="45241">MKISRSERTRLQIKQAAEELFSRLGFEMTSVANICRTCGLSNGAFYRHYAGKEQVFKEIVQDIKAEFEAATTSITGRDSRERLFNLYRTVFNILWGSRKKFIAFHEAEYRFPDVESSVDKIYKDSLLSTVSIGKSTLSLPELWFLVGSSRFTAIYWIIYNGTRVPDSTVESLVDFTLGGFVKSQQFDREALDFTFDRTKASGGTKAKEVILLAAEKLMGEKGYFETSIYDITSRAGYGQGTFYLHFESKEKLLQELVYQANRNLRRTMRDAVSGVEGRLNREIRSYKAFLLFMDVHKELYNIVRESEFVQPETGRFYYERLLTSYISSLEEARFKNEIRQIDSRDLGVFLMGIGHFMGLDLLFGNEKEYEKWDEYLIELASLMAKGYGGAFS</sequence>
<dbReference type="SUPFAM" id="SSF46689">
    <property type="entry name" value="Homeodomain-like"/>
    <property type="match status" value="2"/>
</dbReference>